<evidence type="ECO:0000313" key="15">
    <source>
        <dbReference type="EMBL" id="VFT98122.1"/>
    </source>
</evidence>
<comment type="subcellular location">
    <subcellularLocation>
        <location evidence="1">Cytoplasm</location>
        <location evidence="1">Cytoskeleton</location>
    </subcellularLocation>
</comment>
<protein>
    <recommendedName>
        <fullName evidence="7">UBX domain-containing protein 11</fullName>
    </recommendedName>
    <alternativeName>
        <fullName evidence="9">Socius</fullName>
    </alternativeName>
    <alternativeName>
        <fullName evidence="8">UBX domain-containing protein 5</fullName>
    </alternativeName>
</protein>
<dbReference type="SUPFAM" id="SSF54236">
    <property type="entry name" value="Ubiquitin-like"/>
    <property type="match status" value="1"/>
</dbReference>
<organism evidence="15 16">
    <name type="scientific">Aphanomyces stellatus</name>
    <dbReference type="NCBI Taxonomy" id="120398"/>
    <lineage>
        <taxon>Eukaryota</taxon>
        <taxon>Sar</taxon>
        <taxon>Stramenopiles</taxon>
        <taxon>Oomycota</taxon>
        <taxon>Saprolegniomycetes</taxon>
        <taxon>Saprolegniales</taxon>
        <taxon>Verrucalvaceae</taxon>
        <taxon>Aphanomyces</taxon>
    </lineage>
</organism>
<reference evidence="15 16" key="1">
    <citation type="submission" date="2019-03" db="EMBL/GenBank/DDBJ databases">
        <authorList>
            <person name="Gaulin E."/>
            <person name="Dumas B."/>
        </authorList>
    </citation>
    <scope>NUCLEOTIDE SEQUENCE [LARGE SCALE GENOMIC DNA]</scope>
    <source>
        <strain evidence="15">CBS 568.67</strain>
    </source>
</reference>
<evidence type="ECO:0000256" key="7">
    <source>
        <dbReference type="ARBA" id="ARBA00073759"/>
    </source>
</evidence>
<dbReference type="InterPro" id="IPR029071">
    <property type="entry name" value="Ubiquitin-like_domsf"/>
</dbReference>
<dbReference type="SUPFAM" id="SSF102848">
    <property type="entry name" value="NSFL1 (p97 ATPase) cofactor p47, SEP domain"/>
    <property type="match status" value="1"/>
</dbReference>
<evidence type="ECO:0000259" key="13">
    <source>
        <dbReference type="PROSITE" id="PS51399"/>
    </source>
</evidence>
<feature type="domain" description="UBX" evidence="11">
    <location>
        <begin position="374"/>
        <end position="451"/>
    </location>
</feature>
<dbReference type="InterPro" id="IPR012989">
    <property type="entry name" value="SEP_domain"/>
</dbReference>
<dbReference type="EMBL" id="CAADRA010007001">
    <property type="protein sequence ID" value="VFT98122.1"/>
    <property type="molecule type" value="Genomic_DNA"/>
</dbReference>
<dbReference type="GO" id="GO:0043161">
    <property type="term" value="P:proteasome-mediated ubiquitin-dependent protein catabolic process"/>
    <property type="evidence" value="ECO:0007669"/>
    <property type="project" value="TreeGrafter"/>
</dbReference>
<dbReference type="EMBL" id="VJMH01006975">
    <property type="protein sequence ID" value="KAF0686788.1"/>
    <property type="molecule type" value="Genomic_DNA"/>
</dbReference>
<dbReference type="PANTHER" id="PTHR23333">
    <property type="entry name" value="UBX DOMAIN CONTAINING PROTEIN"/>
    <property type="match status" value="1"/>
</dbReference>
<evidence type="ECO:0000256" key="1">
    <source>
        <dbReference type="ARBA" id="ARBA00004245"/>
    </source>
</evidence>
<reference evidence="14" key="2">
    <citation type="submission" date="2019-06" db="EMBL/GenBank/DDBJ databases">
        <title>Genomics analysis of Aphanomyces spp. identifies a new class of oomycete effector associated with host adaptation.</title>
        <authorList>
            <person name="Gaulin E."/>
        </authorList>
    </citation>
    <scope>NUCLEOTIDE SEQUENCE</scope>
    <source>
        <strain evidence="14">CBS 578.67</strain>
    </source>
</reference>
<dbReference type="PANTHER" id="PTHR23333:SF4">
    <property type="entry name" value="UBX DOMAIN-CONTAINING PROTEIN 11"/>
    <property type="match status" value="1"/>
</dbReference>
<dbReference type="GO" id="GO:0043130">
    <property type="term" value="F:ubiquitin binding"/>
    <property type="evidence" value="ECO:0007669"/>
    <property type="project" value="TreeGrafter"/>
</dbReference>
<keyword evidence="16" id="KW-1185">Reference proteome</keyword>
<dbReference type="Proteomes" id="UP000332933">
    <property type="component" value="Unassembled WGS sequence"/>
</dbReference>
<comment type="function">
    <text evidence="5">May be involved in the reorganization of actin cytoskeleton mediated by RND1, RND2 and RND3. Promotes RHOA activation mediated by GNA12 and GNA13.</text>
</comment>
<evidence type="ECO:0000256" key="6">
    <source>
        <dbReference type="ARBA" id="ARBA00062345"/>
    </source>
</evidence>
<dbReference type="FunFam" id="3.30.420.210:FF:000003">
    <property type="entry name" value="UBX domain protein 11"/>
    <property type="match status" value="1"/>
</dbReference>
<keyword evidence="2" id="KW-0963">Cytoplasm</keyword>
<proteinExistence type="predicted"/>
<dbReference type="Pfam" id="PF08059">
    <property type="entry name" value="SEP"/>
    <property type="match status" value="1"/>
</dbReference>
<dbReference type="InterPro" id="IPR036241">
    <property type="entry name" value="NSFL1C_SEP_dom_sf"/>
</dbReference>
<name>A0A485LHH7_9STRA</name>
<evidence type="ECO:0000256" key="9">
    <source>
        <dbReference type="ARBA" id="ARBA00081109"/>
    </source>
</evidence>
<dbReference type="Gene3D" id="3.30.420.210">
    <property type="entry name" value="SEP domain"/>
    <property type="match status" value="1"/>
</dbReference>
<evidence type="ECO:0000256" key="3">
    <source>
        <dbReference type="ARBA" id="ARBA00023054"/>
    </source>
</evidence>
<comment type="subunit">
    <text evidence="6">Interacts with GNA12, GNA13, RND1, RND2 and RND3.</text>
</comment>
<gene>
    <name evidence="15" type="primary">Aste57867_21451</name>
    <name evidence="14" type="ORF">As57867_021382</name>
    <name evidence="15" type="ORF">ASTE57867_21451</name>
</gene>
<accession>A0A485LHH7</accession>
<dbReference type="Gene3D" id="3.10.20.90">
    <property type="entry name" value="Phosphatidylinositol 3-kinase Catalytic Subunit, Chain A, domain 1"/>
    <property type="match status" value="1"/>
</dbReference>
<dbReference type="InterPro" id="IPR001012">
    <property type="entry name" value="UBX_dom"/>
</dbReference>
<dbReference type="AlphaFoldDB" id="A0A485LHH7"/>
<evidence type="ECO:0000313" key="14">
    <source>
        <dbReference type="EMBL" id="KAF0686788.1"/>
    </source>
</evidence>
<keyword evidence="3 10" id="KW-0175">Coiled coil</keyword>
<dbReference type="Pfam" id="PF00789">
    <property type="entry name" value="UBX"/>
    <property type="match status" value="1"/>
</dbReference>
<dbReference type="OrthoDB" id="25887at2759"/>
<sequence length="454" mass="49584">MDLGVSTSPRGKAAAALYPKRIKYIYTTFLREERNDASVSTLARSVKAPSDCLTSTVTQRLADNILRDAAPTLASCQESSSSSSSLVTSMAQRLRVVEAKLRAQHTELEAKETELALLKDQLRGAAAPCGWCADHQADAARWRRQVDDMVAFLRDYGLVWVGGGDEERPSDKSPRPELVAPTEVDYDRLMACIERLNVSAGGGTMEVAHDTTTVNVHRLQPKAAMPLTLFRDGLMLCRGPFRPFEAPHTRAFVKDLLDGFFPFELKERHPDGVLFDVLDKRDQCHAAAAASAGRSGGQSINGQAKTRGLADIGNPLIHLTADAFLNKLPEATVSNGLVVPIRDEIAHHIHSLSSQKPDRRVVVVDSSSSSDRMSTTRRATLQIRTWHGAQTIVLDVPYMATLRFVKERVADESGLKMGSFSLSSAFPAKVLTDDAMTIEEAGLVPTATLHMQLL</sequence>
<dbReference type="PROSITE" id="PS50033">
    <property type="entry name" value="UBX"/>
    <property type="match status" value="1"/>
</dbReference>
<keyword evidence="4" id="KW-0206">Cytoskeleton</keyword>
<dbReference type="PROSITE" id="PS50053">
    <property type="entry name" value="UBIQUITIN_2"/>
    <property type="match status" value="1"/>
</dbReference>
<dbReference type="PROSITE" id="PS51399">
    <property type="entry name" value="SEP"/>
    <property type="match status" value="1"/>
</dbReference>
<feature type="coiled-coil region" evidence="10">
    <location>
        <begin position="91"/>
        <end position="121"/>
    </location>
</feature>
<evidence type="ECO:0000313" key="16">
    <source>
        <dbReference type="Proteomes" id="UP000332933"/>
    </source>
</evidence>
<evidence type="ECO:0000256" key="4">
    <source>
        <dbReference type="ARBA" id="ARBA00023212"/>
    </source>
</evidence>
<evidence type="ECO:0000256" key="5">
    <source>
        <dbReference type="ARBA" id="ARBA00059434"/>
    </source>
</evidence>
<dbReference type="GO" id="GO:0005856">
    <property type="term" value="C:cytoskeleton"/>
    <property type="evidence" value="ECO:0007669"/>
    <property type="project" value="UniProtKB-SubCell"/>
</dbReference>
<evidence type="ECO:0000259" key="12">
    <source>
        <dbReference type="PROSITE" id="PS50053"/>
    </source>
</evidence>
<feature type="domain" description="Ubiquitin-like" evidence="12">
    <location>
        <begin position="379"/>
        <end position="454"/>
    </location>
</feature>
<dbReference type="InterPro" id="IPR000626">
    <property type="entry name" value="Ubiquitin-like_dom"/>
</dbReference>
<evidence type="ECO:0000256" key="2">
    <source>
        <dbReference type="ARBA" id="ARBA00022490"/>
    </source>
</evidence>
<evidence type="ECO:0000259" key="11">
    <source>
        <dbReference type="PROSITE" id="PS50033"/>
    </source>
</evidence>
<evidence type="ECO:0000256" key="8">
    <source>
        <dbReference type="ARBA" id="ARBA00075811"/>
    </source>
</evidence>
<evidence type="ECO:0000256" key="10">
    <source>
        <dbReference type="SAM" id="Coils"/>
    </source>
</evidence>
<feature type="domain" description="SEP" evidence="13">
    <location>
        <begin position="222"/>
        <end position="286"/>
    </location>
</feature>